<evidence type="ECO:0000313" key="3">
    <source>
        <dbReference type="Proteomes" id="UP000005237"/>
    </source>
</evidence>
<feature type="compositionally biased region" description="Low complexity" evidence="1">
    <location>
        <begin position="18"/>
        <end position="29"/>
    </location>
</feature>
<proteinExistence type="predicted"/>
<accession>A0A8R1EKL7</accession>
<dbReference type="EnsemblMetazoa" id="CJA38946b.1">
    <property type="protein sequence ID" value="CJA38946b.1"/>
    <property type="gene ID" value="WBGene00214793"/>
</dbReference>
<dbReference type="AlphaFoldDB" id="A0A8R1EKL7"/>
<protein>
    <submittedName>
        <fullName evidence="2">Uncharacterized protein</fullName>
    </submittedName>
</protein>
<reference evidence="2" key="2">
    <citation type="submission" date="2022-06" db="UniProtKB">
        <authorList>
            <consortium name="EnsemblMetazoa"/>
        </authorList>
    </citation>
    <scope>IDENTIFICATION</scope>
    <source>
        <strain evidence="2">DF5081</strain>
    </source>
</reference>
<dbReference type="Proteomes" id="UP000005237">
    <property type="component" value="Unassembled WGS sequence"/>
</dbReference>
<feature type="region of interest" description="Disordered" evidence="1">
    <location>
        <begin position="1"/>
        <end position="32"/>
    </location>
</feature>
<sequence>MSKTFRFPTVCRPNTADSTNSKPTTSSKSVGDHVGYMMSKTFRFPIVCPPTTVHSASLSSISSNDNGNYFNNGIKDMQTVIGMHELFAPAGQNGHLRRRRL</sequence>
<name>A0A8R1EKL7_CAEJA</name>
<evidence type="ECO:0000313" key="2">
    <source>
        <dbReference type="EnsemblMetazoa" id="CJA38946b.1"/>
    </source>
</evidence>
<reference evidence="3" key="1">
    <citation type="submission" date="2010-08" db="EMBL/GenBank/DDBJ databases">
        <authorList>
            <consortium name="Caenorhabditis japonica Sequencing Consortium"/>
            <person name="Wilson R.K."/>
        </authorList>
    </citation>
    <scope>NUCLEOTIDE SEQUENCE [LARGE SCALE GENOMIC DNA]</scope>
    <source>
        <strain evidence="3">DF5081</strain>
    </source>
</reference>
<evidence type="ECO:0000256" key="1">
    <source>
        <dbReference type="SAM" id="MobiDB-lite"/>
    </source>
</evidence>
<organism evidence="2 3">
    <name type="scientific">Caenorhabditis japonica</name>
    <dbReference type="NCBI Taxonomy" id="281687"/>
    <lineage>
        <taxon>Eukaryota</taxon>
        <taxon>Metazoa</taxon>
        <taxon>Ecdysozoa</taxon>
        <taxon>Nematoda</taxon>
        <taxon>Chromadorea</taxon>
        <taxon>Rhabditida</taxon>
        <taxon>Rhabditina</taxon>
        <taxon>Rhabditomorpha</taxon>
        <taxon>Rhabditoidea</taxon>
        <taxon>Rhabditidae</taxon>
        <taxon>Peloderinae</taxon>
        <taxon>Caenorhabditis</taxon>
    </lineage>
</organism>
<keyword evidence="3" id="KW-1185">Reference proteome</keyword>